<dbReference type="InterPro" id="IPR009000">
    <property type="entry name" value="Transl_B-barrel_sf"/>
</dbReference>
<gene>
    <name evidence="2" type="ORF">J0X25_15850</name>
</gene>
<feature type="compositionally biased region" description="Low complexity" evidence="1">
    <location>
        <begin position="27"/>
        <end position="37"/>
    </location>
</feature>
<dbReference type="GeneID" id="63188809"/>
<protein>
    <submittedName>
        <fullName evidence="2">H/ACA RNA-protein complex component Gar1</fullName>
    </submittedName>
</protein>
<name>A0A8A2VEK3_9EURY</name>
<reference evidence="2 3" key="1">
    <citation type="submission" date="2021-03" db="EMBL/GenBank/DDBJ databases">
        <title>Haloterrigena longa sp. nov. and Haloterrigena limicola sp. nov., extremely halophilic archaea isolated from a salt lake.</title>
        <authorList>
            <person name="Henglin C."/>
        </authorList>
    </citation>
    <scope>NUCLEOTIDE SEQUENCE [LARGE SCALE GENOMIC DNA]</scope>
    <source>
        <strain evidence="2 3">KZCA68</strain>
    </source>
</reference>
<evidence type="ECO:0000313" key="2">
    <source>
        <dbReference type="EMBL" id="QSW98844.1"/>
    </source>
</evidence>
<keyword evidence="3" id="KW-1185">Reference proteome</keyword>
<proteinExistence type="predicted"/>
<dbReference type="InterPro" id="IPR038664">
    <property type="entry name" value="Gar1/Naf1_Cbf5-bd_sf"/>
</dbReference>
<accession>A0A8A2VEK3</accession>
<feature type="region of interest" description="Disordered" evidence="1">
    <location>
        <begin position="18"/>
        <end position="42"/>
    </location>
</feature>
<evidence type="ECO:0000313" key="3">
    <source>
        <dbReference type="Proteomes" id="UP000663203"/>
    </source>
</evidence>
<evidence type="ECO:0000256" key="1">
    <source>
        <dbReference type="SAM" id="MobiDB-lite"/>
    </source>
</evidence>
<dbReference type="Gene3D" id="2.40.10.230">
    <property type="entry name" value="Probable tRNA pseudouridine synthase domain"/>
    <property type="match status" value="1"/>
</dbReference>
<dbReference type="KEGG" id="hakz:J0X25_15850"/>
<organism evidence="2 3">
    <name type="scientific">Haloterrigena alkaliphila</name>
    <dbReference type="NCBI Taxonomy" id="2816475"/>
    <lineage>
        <taxon>Archaea</taxon>
        <taxon>Methanobacteriati</taxon>
        <taxon>Methanobacteriota</taxon>
        <taxon>Stenosarchaea group</taxon>
        <taxon>Halobacteria</taxon>
        <taxon>Halobacteriales</taxon>
        <taxon>Natrialbaceae</taxon>
        <taxon>Haloterrigena</taxon>
    </lineage>
</organism>
<dbReference type="SUPFAM" id="SSF50447">
    <property type="entry name" value="Translation proteins"/>
    <property type="match status" value="1"/>
</dbReference>
<dbReference type="AlphaFoldDB" id="A0A8A2VEK3"/>
<dbReference type="EMBL" id="CP071462">
    <property type="protein sequence ID" value="QSW98844.1"/>
    <property type="molecule type" value="Genomic_DNA"/>
</dbReference>
<dbReference type="RefSeq" id="WP_207288452.1">
    <property type="nucleotide sequence ID" value="NZ_CP071462.1"/>
</dbReference>
<dbReference type="NCBIfam" id="NF009628">
    <property type="entry name" value="PRK13149.1-2"/>
    <property type="match status" value="1"/>
</dbReference>
<sequence>MRRIGSVVRTAQGLAVLRADDTDDGASESGSASAAGDPFRDEIGTTVLDDSLESVGRVVDVFGPVERPYLAVTPDDDVHLPSLVGSALYAR</sequence>
<dbReference type="Proteomes" id="UP000663203">
    <property type="component" value="Chromosome"/>
</dbReference>